<feature type="domain" description="LIM zinc-binding" evidence="5">
    <location>
        <begin position="1"/>
        <end position="49"/>
    </location>
</feature>
<evidence type="ECO:0000256" key="2">
    <source>
        <dbReference type="ARBA" id="ARBA00022833"/>
    </source>
</evidence>
<dbReference type="InterPro" id="IPR001781">
    <property type="entry name" value="Znf_LIM"/>
</dbReference>
<organism evidence="6 7">
    <name type="scientific">Mesorhabditis spiculigera</name>
    <dbReference type="NCBI Taxonomy" id="96644"/>
    <lineage>
        <taxon>Eukaryota</taxon>
        <taxon>Metazoa</taxon>
        <taxon>Ecdysozoa</taxon>
        <taxon>Nematoda</taxon>
        <taxon>Chromadorea</taxon>
        <taxon>Rhabditida</taxon>
        <taxon>Rhabditina</taxon>
        <taxon>Rhabditomorpha</taxon>
        <taxon>Rhabditoidea</taxon>
        <taxon>Rhabditidae</taxon>
        <taxon>Mesorhabditinae</taxon>
        <taxon>Mesorhabditis</taxon>
    </lineage>
</organism>
<evidence type="ECO:0000313" key="7">
    <source>
        <dbReference type="Proteomes" id="UP001177023"/>
    </source>
</evidence>
<dbReference type="Proteomes" id="UP001177023">
    <property type="component" value="Unassembled WGS sequence"/>
</dbReference>
<dbReference type="Pfam" id="PF00412">
    <property type="entry name" value="LIM"/>
    <property type="match status" value="1"/>
</dbReference>
<name>A0AA36D865_9BILA</name>
<proteinExistence type="predicted"/>
<evidence type="ECO:0000259" key="5">
    <source>
        <dbReference type="PROSITE" id="PS50023"/>
    </source>
</evidence>
<accession>A0AA36D865</accession>
<evidence type="ECO:0000256" key="4">
    <source>
        <dbReference type="PROSITE-ProRule" id="PRU00125"/>
    </source>
</evidence>
<feature type="non-terminal residue" evidence="6">
    <location>
        <position position="92"/>
    </location>
</feature>
<reference evidence="6" key="1">
    <citation type="submission" date="2023-06" db="EMBL/GenBank/DDBJ databases">
        <authorList>
            <person name="Delattre M."/>
        </authorList>
    </citation>
    <scope>NUCLEOTIDE SEQUENCE</scope>
    <source>
        <strain evidence="6">AF72</strain>
    </source>
</reference>
<gene>
    <name evidence="6" type="ORF">MSPICULIGERA_LOCUS21038</name>
</gene>
<keyword evidence="7" id="KW-1185">Reference proteome</keyword>
<keyword evidence="2 4" id="KW-0862">Zinc</keyword>
<keyword evidence="3 4" id="KW-0440">LIM domain</keyword>
<evidence type="ECO:0000256" key="3">
    <source>
        <dbReference type="ARBA" id="ARBA00023038"/>
    </source>
</evidence>
<dbReference type="AlphaFoldDB" id="A0AA36D865"/>
<keyword evidence="1 4" id="KW-0479">Metal-binding</keyword>
<sequence length="92" mass="10563">MVQRCRGTPYHIDCFRCYYCGNALNPGDKFHCQGNILVCEWDYQRIAYYTVTQSYGNLFNGNFMLPSAKDITQISLNYPMGTNDVPDESSNL</sequence>
<dbReference type="PROSITE" id="PS50023">
    <property type="entry name" value="LIM_DOMAIN_2"/>
    <property type="match status" value="1"/>
</dbReference>
<protein>
    <recommendedName>
        <fullName evidence="5">LIM zinc-binding domain-containing protein</fullName>
    </recommendedName>
</protein>
<comment type="caution">
    <text evidence="6">The sequence shown here is derived from an EMBL/GenBank/DDBJ whole genome shotgun (WGS) entry which is preliminary data.</text>
</comment>
<dbReference type="Gene3D" id="2.10.110.10">
    <property type="entry name" value="Cysteine Rich Protein"/>
    <property type="match status" value="1"/>
</dbReference>
<dbReference type="EMBL" id="CATQJA010002665">
    <property type="protein sequence ID" value="CAJ0582908.1"/>
    <property type="molecule type" value="Genomic_DNA"/>
</dbReference>
<evidence type="ECO:0000256" key="1">
    <source>
        <dbReference type="ARBA" id="ARBA00022723"/>
    </source>
</evidence>
<evidence type="ECO:0000313" key="6">
    <source>
        <dbReference type="EMBL" id="CAJ0582908.1"/>
    </source>
</evidence>
<dbReference type="GO" id="GO:0046872">
    <property type="term" value="F:metal ion binding"/>
    <property type="evidence" value="ECO:0007669"/>
    <property type="project" value="UniProtKB-KW"/>
</dbReference>